<dbReference type="InterPro" id="IPR051202">
    <property type="entry name" value="Peptidase_C40"/>
</dbReference>
<dbReference type="Gene3D" id="3.10.350.10">
    <property type="entry name" value="LysM domain"/>
    <property type="match status" value="2"/>
</dbReference>
<reference evidence="10" key="1">
    <citation type="journal article" date="2021" name="PeerJ">
        <title>Extensive microbial diversity within the chicken gut microbiome revealed by metagenomics and culture.</title>
        <authorList>
            <person name="Gilroy R."/>
            <person name="Ravi A."/>
            <person name="Getino M."/>
            <person name="Pursley I."/>
            <person name="Horton D.L."/>
            <person name="Alikhan N.F."/>
            <person name="Baker D."/>
            <person name="Gharbi K."/>
            <person name="Hall N."/>
            <person name="Watson M."/>
            <person name="Adriaenssens E.M."/>
            <person name="Foster-Nyarko E."/>
            <person name="Jarju S."/>
            <person name="Secka A."/>
            <person name="Antonio M."/>
            <person name="Oren A."/>
            <person name="Chaudhuri R.R."/>
            <person name="La Ragione R."/>
            <person name="Hildebrand F."/>
            <person name="Pallen M.J."/>
        </authorList>
    </citation>
    <scope>NUCLEOTIDE SEQUENCE</scope>
    <source>
        <strain evidence="10">ChiHejej3B27-2180</strain>
    </source>
</reference>
<dbReference type="PROSITE" id="PS51935">
    <property type="entry name" value="NLPC_P60"/>
    <property type="match status" value="1"/>
</dbReference>
<sequence length="470" mass="49931">MKKVAKPAGHHQTVRQLMLGTVSTLGVLAAAATTASAKTITVKQGDTIWNLANQAGVSVKAVEQANPSVTRLNNSVDLIHAGQTLNLPSGEDSYYVVKRRDTLGKIANHYHVTVAQLTAWNHLNNPDLIQVGQRLLVHGGQLTTQSQPTTEPAAPIAAQQSSSVQQAQQPVTPLVSGTQQQVSQPTVDQQPVQSTTEQPVVQPGQTDVNQQEQSNQQSQINAAPVQGDQANQQESAATTTAADQQGENQQQSAATDQANVANNDQQPQQQTLATSNQQSTAESTPWIQSAVVIPQAGQDNSDASQTNQTNNQSNEQSAQQQTPTQNNEATTQPPVNNQQSDSQSSGNADLQTGSVVSLAVKLANSNIPYVWGGNSLSGMDCSGLVDYVYAHSEGKQLPHYTVSLENCVSQKPVSQAQPGDLLFWGQHGSTYHVAIYIGNNQYVAAPQPGQNVEIETISPYFAPSFAGSVN</sequence>
<organism evidence="10 11">
    <name type="scientific">Candidatus Limosilactobacillus merdipullorum</name>
    <dbReference type="NCBI Taxonomy" id="2838653"/>
    <lineage>
        <taxon>Bacteria</taxon>
        <taxon>Bacillati</taxon>
        <taxon>Bacillota</taxon>
        <taxon>Bacilli</taxon>
        <taxon>Lactobacillales</taxon>
        <taxon>Lactobacillaceae</taxon>
        <taxon>Limosilactobacillus</taxon>
    </lineage>
</organism>
<accession>A0A9D1QPL7</accession>
<comment type="similarity">
    <text evidence="1">Belongs to the peptidase C40 family.</text>
</comment>
<evidence type="ECO:0000259" key="9">
    <source>
        <dbReference type="PROSITE" id="PS51935"/>
    </source>
</evidence>
<feature type="domain" description="LysM" evidence="8">
    <location>
        <begin position="93"/>
        <end position="137"/>
    </location>
</feature>
<name>A0A9D1QPL7_9LACO</name>
<keyword evidence="3" id="KW-0732">Signal</keyword>
<protein>
    <submittedName>
        <fullName evidence="10">DUF1175 family protein</fullName>
    </submittedName>
</protein>
<dbReference type="GO" id="GO:0006508">
    <property type="term" value="P:proteolysis"/>
    <property type="evidence" value="ECO:0007669"/>
    <property type="project" value="UniProtKB-KW"/>
</dbReference>
<dbReference type="PANTHER" id="PTHR47053">
    <property type="entry name" value="MUREIN DD-ENDOPEPTIDASE MEPH-RELATED"/>
    <property type="match status" value="1"/>
</dbReference>
<keyword evidence="4" id="KW-0677">Repeat</keyword>
<keyword evidence="2" id="KW-0645">Protease</keyword>
<dbReference type="InterPro" id="IPR036779">
    <property type="entry name" value="LysM_dom_sf"/>
</dbReference>
<evidence type="ECO:0000256" key="2">
    <source>
        <dbReference type="ARBA" id="ARBA00022670"/>
    </source>
</evidence>
<evidence type="ECO:0000256" key="1">
    <source>
        <dbReference type="ARBA" id="ARBA00007074"/>
    </source>
</evidence>
<dbReference type="Pfam" id="PF01476">
    <property type="entry name" value="LysM"/>
    <property type="match status" value="2"/>
</dbReference>
<feature type="compositionally biased region" description="Polar residues" evidence="7">
    <location>
        <begin position="228"/>
        <end position="284"/>
    </location>
</feature>
<feature type="domain" description="LysM" evidence="8">
    <location>
        <begin position="38"/>
        <end position="87"/>
    </location>
</feature>
<reference evidence="10" key="2">
    <citation type="submission" date="2021-04" db="EMBL/GenBank/DDBJ databases">
        <authorList>
            <person name="Gilroy R."/>
        </authorList>
    </citation>
    <scope>NUCLEOTIDE SEQUENCE</scope>
    <source>
        <strain evidence="10">ChiHejej3B27-2180</strain>
    </source>
</reference>
<feature type="domain" description="NlpC/P60" evidence="9">
    <location>
        <begin position="349"/>
        <end position="470"/>
    </location>
</feature>
<dbReference type="Pfam" id="PF00877">
    <property type="entry name" value="NLPC_P60"/>
    <property type="match status" value="1"/>
</dbReference>
<evidence type="ECO:0000259" key="8">
    <source>
        <dbReference type="PROSITE" id="PS51782"/>
    </source>
</evidence>
<feature type="region of interest" description="Disordered" evidence="7">
    <location>
        <begin position="297"/>
        <end position="349"/>
    </location>
</feature>
<feature type="compositionally biased region" description="Low complexity" evidence="7">
    <location>
        <begin position="209"/>
        <end position="219"/>
    </location>
</feature>
<dbReference type="InterPro" id="IPR000064">
    <property type="entry name" value="NLP_P60_dom"/>
</dbReference>
<evidence type="ECO:0000256" key="6">
    <source>
        <dbReference type="ARBA" id="ARBA00022807"/>
    </source>
</evidence>
<feature type="region of interest" description="Disordered" evidence="7">
    <location>
        <begin position="143"/>
        <end position="284"/>
    </location>
</feature>
<evidence type="ECO:0000256" key="3">
    <source>
        <dbReference type="ARBA" id="ARBA00022729"/>
    </source>
</evidence>
<dbReference type="AlphaFoldDB" id="A0A9D1QPL7"/>
<dbReference type="CDD" id="cd00118">
    <property type="entry name" value="LysM"/>
    <property type="match status" value="2"/>
</dbReference>
<keyword evidence="6" id="KW-0788">Thiol protease</keyword>
<dbReference type="EMBL" id="DXGK01000070">
    <property type="protein sequence ID" value="HIW70449.1"/>
    <property type="molecule type" value="Genomic_DNA"/>
</dbReference>
<dbReference type="InterPro" id="IPR018392">
    <property type="entry name" value="LysM"/>
</dbReference>
<gene>
    <name evidence="10" type="ORF">H9876_03615</name>
</gene>
<dbReference type="InterPro" id="IPR038765">
    <property type="entry name" value="Papain-like_cys_pep_sf"/>
</dbReference>
<comment type="caution">
    <text evidence="10">The sequence shown here is derived from an EMBL/GenBank/DDBJ whole genome shotgun (WGS) entry which is preliminary data.</text>
</comment>
<feature type="compositionally biased region" description="Polar residues" evidence="7">
    <location>
        <begin position="197"/>
        <end position="208"/>
    </location>
</feature>
<dbReference type="SUPFAM" id="SSF54106">
    <property type="entry name" value="LysM domain"/>
    <property type="match status" value="2"/>
</dbReference>
<dbReference type="GO" id="GO:0008234">
    <property type="term" value="F:cysteine-type peptidase activity"/>
    <property type="evidence" value="ECO:0007669"/>
    <property type="project" value="UniProtKB-KW"/>
</dbReference>
<feature type="compositionally biased region" description="Low complexity" evidence="7">
    <location>
        <begin position="336"/>
        <end position="347"/>
    </location>
</feature>
<dbReference type="Proteomes" id="UP000886878">
    <property type="component" value="Unassembled WGS sequence"/>
</dbReference>
<dbReference type="PANTHER" id="PTHR47053:SF1">
    <property type="entry name" value="MUREIN DD-ENDOPEPTIDASE MEPH-RELATED"/>
    <property type="match status" value="1"/>
</dbReference>
<evidence type="ECO:0000313" key="10">
    <source>
        <dbReference type="EMBL" id="HIW70449.1"/>
    </source>
</evidence>
<dbReference type="SMART" id="SM00257">
    <property type="entry name" value="LysM"/>
    <property type="match status" value="2"/>
</dbReference>
<feature type="compositionally biased region" description="Low complexity" evidence="7">
    <location>
        <begin position="178"/>
        <end position="196"/>
    </location>
</feature>
<evidence type="ECO:0000313" key="11">
    <source>
        <dbReference type="Proteomes" id="UP000886878"/>
    </source>
</evidence>
<dbReference type="SUPFAM" id="SSF54001">
    <property type="entry name" value="Cysteine proteinases"/>
    <property type="match status" value="1"/>
</dbReference>
<evidence type="ECO:0000256" key="5">
    <source>
        <dbReference type="ARBA" id="ARBA00022801"/>
    </source>
</evidence>
<proteinExistence type="inferred from homology"/>
<dbReference type="PROSITE" id="PS51782">
    <property type="entry name" value="LYSM"/>
    <property type="match status" value="2"/>
</dbReference>
<feature type="compositionally biased region" description="Low complexity" evidence="7">
    <location>
        <begin position="300"/>
        <end position="322"/>
    </location>
</feature>
<feature type="compositionally biased region" description="Low complexity" evidence="7">
    <location>
        <begin position="152"/>
        <end position="171"/>
    </location>
</feature>
<dbReference type="Gene3D" id="3.90.1720.10">
    <property type="entry name" value="endopeptidase domain like (from Nostoc punctiforme)"/>
    <property type="match status" value="1"/>
</dbReference>
<evidence type="ECO:0000256" key="7">
    <source>
        <dbReference type="SAM" id="MobiDB-lite"/>
    </source>
</evidence>
<evidence type="ECO:0000256" key="4">
    <source>
        <dbReference type="ARBA" id="ARBA00022737"/>
    </source>
</evidence>
<feature type="compositionally biased region" description="Polar residues" evidence="7">
    <location>
        <begin position="323"/>
        <end position="335"/>
    </location>
</feature>
<keyword evidence="5" id="KW-0378">Hydrolase</keyword>